<keyword evidence="16" id="KW-1185">Reference proteome</keyword>
<dbReference type="GO" id="GO:0003746">
    <property type="term" value="F:translation elongation factor activity"/>
    <property type="evidence" value="ECO:0007669"/>
    <property type="project" value="UniProtKB-KW"/>
</dbReference>
<evidence type="ECO:0000256" key="12">
    <source>
        <dbReference type="ARBA" id="ARBA00023136"/>
    </source>
</evidence>
<evidence type="ECO:0000256" key="7">
    <source>
        <dbReference type="ARBA" id="ARBA00022917"/>
    </source>
</evidence>
<dbReference type="PANTHER" id="PTHR43721">
    <property type="entry name" value="ELONGATION FACTOR TU-RELATED"/>
    <property type="match status" value="1"/>
</dbReference>
<comment type="similarity">
    <text evidence="2">Belongs to the SPCS3 family.</text>
</comment>
<keyword evidence="10" id="KW-0496">Mitochondrion</keyword>
<dbReference type="SUPFAM" id="SSF52540">
    <property type="entry name" value="P-loop containing nucleoside triphosphate hydrolases"/>
    <property type="match status" value="1"/>
</dbReference>
<name>A0A1I7WUS0_HETBA</name>
<sequence>MYIVSLISRTWPSCSNIGSLITTRFFAQQVRCFAVPGGKTVFKVRNFNHSLIARTNYAEIFLLMSICITINAFHLEYETAKRHYAHIDCPGHADYIKNMITGAAQMEGAILVLFMHAKILIFLRGACVKHYHSVQEYYLSERCIEVDSQDNVIGSVSKGEAHRSPCKLKFNYHDIKYLFYFQAEEQDWGEYELDYGIVTRGLLMDHISKNQSEVSAVKAVQQQELAEWIETGGNSIESPFSCFMHYFNSEPGSFSPWFLLFFRMQLLSQWWQHLEYIENYVDMHIMHSIYSRANSLFAFTLWVLAAVTFVCFLTTAFLDYSTKVNITVNNPRVYNVLPNAGYLLLTEAKGRTAIKFPATYTTSKH</sequence>
<evidence type="ECO:0000256" key="11">
    <source>
        <dbReference type="ARBA" id="ARBA00023134"/>
    </source>
</evidence>
<keyword evidence="5" id="KW-0251">Elongation factor</keyword>
<keyword evidence="6" id="KW-0256">Endoplasmic reticulum</keyword>
<evidence type="ECO:0000256" key="2">
    <source>
        <dbReference type="ARBA" id="ARBA00009289"/>
    </source>
</evidence>
<evidence type="ECO:0000256" key="8">
    <source>
        <dbReference type="ARBA" id="ARBA00022968"/>
    </source>
</evidence>
<dbReference type="GO" id="GO:0070125">
    <property type="term" value="P:mitochondrial translational elongation"/>
    <property type="evidence" value="ECO:0007669"/>
    <property type="project" value="TreeGrafter"/>
</dbReference>
<evidence type="ECO:0000256" key="1">
    <source>
        <dbReference type="ARBA" id="ARBA00004648"/>
    </source>
</evidence>
<proteinExistence type="inferred from homology"/>
<keyword evidence="9 14" id="KW-1133">Transmembrane helix</keyword>
<dbReference type="GO" id="GO:0006465">
    <property type="term" value="P:signal peptide processing"/>
    <property type="evidence" value="ECO:0007669"/>
    <property type="project" value="InterPro"/>
</dbReference>
<keyword evidence="11" id="KW-0342">GTP-binding</keyword>
<dbReference type="InterPro" id="IPR007653">
    <property type="entry name" value="SPC3"/>
</dbReference>
<dbReference type="Gene3D" id="3.40.50.300">
    <property type="entry name" value="P-loop containing nucleotide triphosphate hydrolases"/>
    <property type="match status" value="1"/>
</dbReference>
<accession>A0A1I7WUS0</accession>
<keyword evidence="8" id="KW-0735">Signal-anchor</keyword>
<evidence type="ECO:0000256" key="4">
    <source>
        <dbReference type="ARBA" id="ARBA00022741"/>
    </source>
</evidence>
<evidence type="ECO:0000313" key="16">
    <source>
        <dbReference type="Proteomes" id="UP000095283"/>
    </source>
</evidence>
<evidence type="ECO:0000256" key="14">
    <source>
        <dbReference type="SAM" id="Phobius"/>
    </source>
</evidence>
<evidence type="ECO:0000256" key="5">
    <source>
        <dbReference type="ARBA" id="ARBA00022768"/>
    </source>
</evidence>
<feature type="transmembrane region" description="Helical" evidence="14">
    <location>
        <begin position="95"/>
        <end position="114"/>
    </location>
</feature>
<keyword evidence="7" id="KW-0648">Protein biosynthesis</keyword>
<evidence type="ECO:0000313" key="17">
    <source>
        <dbReference type="WBParaSite" id="Hba_08905"/>
    </source>
</evidence>
<dbReference type="Proteomes" id="UP000095283">
    <property type="component" value="Unplaced"/>
</dbReference>
<organism evidence="16 17">
    <name type="scientific">Heterorhabditis bacteriophora</name>
    <name type="common">Entomopathogenic nematode worm</name>
    <dbReference type="NCBI Taxonomy" id="37862"/>
    <lineage>
        <taxon>Eukaryota</taxon>
        <taxon>Metazoa</taxon>
        <taxon>Ecdysozoa</taxon>
        <taxon>Nematoda</taxon>
        <taxon>Chromadorea</taxon>
        <taxon>Rhabditida</taxon>
        <taxon>Rhabditina</taxon>
        <taxon>Rhabditomorpha</taxon>
        <taxon>Strongyloidea</taxon>
        <taxon>Heterorhabditidae</taxon>
        <taxon>Heterorhabditis</taxon>
    </lineage>
</organism>
<dbReference type="Pfam" id="PF04573">
    <property type="entry name" value="SPC22"/>
    <property type="match status" value="1"/>
</dbReference>
<reference evidence="17" key="1">
    <citation type="submission" date="2016-11" db="UniProtKB">
        <authorList>
            <consortium name="WormBaseParasite"/>
        </authorList>
    </citation>
    <scope>IDENTIFICATION</scope>
</reference>
<dbReference type="GO" id="GO:0005787">
    <property type="term" value="C:signal peptidase complex"/>
    <property type="evidence" value="ECO:0007669"/>
    <property type="project" value="InterPro"/>
</dbReference>
<dbReference type="InterPro" id="IPR027417">
    <property type="entry name" value="P-loop_NTPase"/>
</dbReference>
<dbReference type="PANTHER" id="PTHR43721:SF36">
    <property type="entry name" value="ELONGATION FACTOR TU, MITOCHONDRIAL"/>
    <property type="match status" value="1"/>
</dbReference>
<dbReference type="GO" id="GO:0005739">
    <property type="term" value="C:mitochondrion"/>
    <property type="evidence" value="ECO:0007669"/>
    <property type="project" value="TreeGrafter"/>
</dbReference>
<dbReference type="GO" id="GO:0005525">
    <property type="term" value="F:GTP binding"/>
    <property type="evidence" value="ECO:0007669"/>
    <property type="project" value="UniProtKB-KW"/>
</dbReference>
<keyword evidence="3 14" id="KW-0812">Transmembrane</keyword>
<dbReference type="PRINTS" id="PR00315">
    <property type="entry name" value="ELONGATNFCT"/>
</dbReference>
<feature type="transmembrane region" description="Helical" evidence="14">
    <location>
        <begin position="57"/>
        <end position="75"/>
    </location>
</feature>
<evidence type="ECO:0000259" key="15">
    <source>
        <dbReference type="Pfam" id="PF00009"/>
    </source>
</evidence>
<feature type="domain" description="Tr-type G" evidence="15">
    <location>
        <begin position="67"/>
        <end position="113"/>
    </location>
</feature>
<keyword evidence="4" id="KW-0547">Nucleotide-binding</keyword>
<dbReference type="Gene3D" id="3.90.79.10">
    <property type="entry name" value="Nucleoside Triphosphate Pyrophosphohydrolase"/>
    <property type="match status" value="1"/>
</dbReference>
<comment type="catalytic activity">
    <reaction evidence="13">
        <text>GTP + H2O = GDP + phosphate + H(+)</text>
        <dbReference type="Rhea" id="RHEA:19669"/>
        <dbReference type="ChEBI" id="CHEBI:15377"/>
        <dbReference type="ChEBI" id="CHEBI:15378"/>
        <dbReference type="ChEBI" id="CHEBI:37565"/>
        <dbReference type="ChEBI" id="CHEBI:43474"/>
        <dbReference type="ChEBI" id="CHEBI:58189"/>
        <dbReference type="EC" id="3.6.5.3"/>
    </reaction>
    <physiologicalReaction direction="left-to-right" evidence="13">
        <dbReference type="Rhea" id="RHEA:19670"/>
    </physiologicalReaction>
</comment>
<comment type="subcellular location">
    <subcellularLocation>
        <location evidence="1">Endoplasmic reticulum membrane</location>
        <topology evidence="1">Single-pass type II membrane protein</topology>
    </subcellularLocation>
</comment>
<dbReference type="AlphaFoldDB" id="A0A1I7WUS0"/>
<dbReference type="GO" id="GO:0003924">
    <property type="term" value="F:GTPase activity"/>
    <property type="evidence" value="ECO:0007669"/>
    <property type="project" value="InterPro"/>
</dbReference>
<dbReference type="Pfam" id="PF00009">
    <property type="entry name" value="GTP_EFTU"/>
    <property type="match status" value="1"/>
</dbReference>
<protein>
    <submittedName>
        <fullName evidence="17">Tr-type G domain-containing protein</fullName>
    </submittedName>
</protein>
<dbReference type="InterPro" id="IPR050055">
    <property type="entry name" value="EF-Tu_GTPase"/>
</dbReference>
<evidence type="ECO:0000256" key="13">
    <source>
        <dbReference type="ARBA" id="ARBA00051990"/>
    </source>
</evidence>
<dbReference type="InterPro" id="IPR000795">
    <property type="entry name" value="T_Tr_GTP-bd_dom"/>
</dbReference>
<evidence type="ECO:0000256" key="10">
    <source>
        <dbReference type="ARBA" id="ARBA00023128"/>
    </source>
</evidence>
<evidence type="ECO:0000256" key="6">
    <source>
        <dbReference type="ARBA" id="ARBA00022824"/>
    </source>
</evidence>
<dbReference type="WBParaSite" id="Hba_08905">
    <property type="protein sequence ID" value="Hba_08905"/>
    <property type="gene ID" value="Hba_08905"/>
</dbReference>
<evidence type="ECO:0000256" key="9">
    <source>
        <dbReference type="ARBA" id="ARBA00022989"/>
    </source>
</evidence>
<feature type="transmembrane region" description="Helical" evidence="14">
    <location>
        <begin position="296"/>
        <end position="318"/>
    </location>
</feature>
<keyword evidence="12 14" id="KW-0472">Membrane</keyword>
<evidence type="ECO:0000256" key="3">
    <source>
        <dbReference type="ARBA" id="ARBA00022692"/>
    </source>
</evidence>